<proteinExistence type="predicted"/>
<dbReference type="EMBL" id="ASHM01012148">
    <property type="protein sequence ID" value="PNX94098.1"/>
    <property type="molecule type" value="Genomic_DNA"/>
</dbReference>
<dbReference type="Proteomes" id="UP000236291">
    <property type="component" value="Unassembled WGS sequence"/>
</dbReference>
<keyword evidence="1" id="KW-1133">Transmembrane helix</keyword>
<evidence type="ECO:0000256" key="1">
    <source>
        <dbReference type="SAM" id="Phobius"/>
    </source>
</evidence>
<gene>
    <name evidence="2" type="ORF">L195_g017265</name>
</gene>
<organism evidence="2 3">
    <name type="scientific">Trifolium pratense</name>
    <name type="common">Red clover</name>
    <dbReference type="NCBI Taxonomy" id="57577"/>
    <lineage>
        <taxon>Eukaryota</taxon>
        <taxon>Viridiplantae</taxon>
        <taxon>Streptophyta</taxon>
        <taxon>Embryophyta</taxon>
        <taxon>Tracheophyta</taxon>
        <taxon>Spermatophyta</taxon>
        <taxon>Magnoliopsida</taxon>
        <taxon>eudicotyledons</taxon>
        <taxon>Gunneridae</taxon>
        <taxon>Pentapetalae</taxon>
        <taxon>rosids</taxon>
        <taxon>fabids</taxon>
        <taxon>Fabales</taxon>
        <taxon>Fabaceae</taxon>
        <taxon>Papilionoideae</taxon>
        <taxon>50 kb inversion clade</taxon>
        <taxon>NPAAA clade</taxon>
        <taxon>Hologalegina</taxon>
        <taxon>IRL clade</taxon>
        <taxon>Trifolieae</taxon>
        <taxon>Trifolium</taxon>
    </lineage>
</organism>
<reference evidence="2 3" key="2">
    <citation type="journal article" date="2017" name="Front. Plant Sci.">
        <title>Gene Classification and Mining of Molecular Markers Useful in Red Clover (Trifolium pratense) Breeding.</title>
        <authorList>
            <person name="Istvanek J."/>
            <person name="Dluhosova J."/>
            <person name="Dluhos P."/>
            <person name="Patkova L."/>
            <person name="Nedelnik J."/>
            <person name="Repkova J."/>
        </authorList>
    </citation>
    <scope>NUCLEOTIDE SEQUENCE [LARGE SCALE GENOMIC DNA]</scope>
    <source>
        <strain evidence="3">cv. Tatra</strain>
        <tissue evidence="2">Young leaves</tissue>
    </source>
</reference>
<accession>A0A2K3MTE7</accession>
<evidence type="ECO:0000313" key="3">
    <source>
        <dbReference type="Proteomes" id="UP000236291"/>
    </source>
</evidence>
<name>A0A2K3MTE7_TRIPR</name>
<evidence type="ECO:0000313" key="2">
    <source>
        <dbReference type="EMBL" id="PNX94098.1"/>
    </source>
</evidence>
<keyword evidence="1" id="KW-0812">Transmembrane</keyword>
<comment type="caution">
    <text evidence="2">The sequence shown here is derived from an EMBL/GenBank/DDBJ whole genome shotgun (WGS) entry which is preliminary data.</text>
</comment>
<sequence length="204" mass="22217">MNTFDMIVNTPCLASSLDMLHHGLPLQLRHLRLLKLLCRNGMQSGRHSCRDRDSKSQNCCRKRPTFSGVENLDDNTKVSALKASSFVVSLVSFSGASILSPNCGAIIERDGWDFDVIVNTPCLASSFDMVLLSANFANFYFNRLYISLKAFFAVASVVISLATSWASASITTSSVAQACFCVEAICNLACISGSYMESEQEAVV</sequence>
<reference evidence="2 3" key="1">
    <citation type="journal article" date="2014" name="Am. J. Bot.">
        <title>Genome assembly and annotation for red clover (Trifolium pratense; Fabaceae).</title>
        <authorList>
            <person name="Istvanek J."/>
            <person name="Jaros M."/>
            <person name="Krenek A."/>
            <person name="Repkova J."/>
        </authorList>
    </citation>
    <scope>NUCLEOTIDE SEQUENCE [LARGE SCALE GENOMIC DNA]</scope>
    <source>
        <strain evidence="3">cv. Tatra</strain>
        <tissue evidence="2">Young leaves</tissue>
    </source>
</reference>
<feature type="transmembrane region" description="Helical" evidence="1">
    <location>
        <begin position="150"/>
        <end position="168"/>
    </location>
</feature>
<dbReference type="AlphaFoldDB" id="A0A2K3MTE7"/>
<keyword evidence="1" id="KW-0472">Membrane</keyword>
<protein>
    <submittedName>
        <fullName evidence="2">Uncharacterized protein</fullName>
    </submittedName>
</protein>